<gene>
    <name evidence="3" type="ORF">RND81_14G123000</name>
</gene>
<evidence type="ECO:0000313" key="4">
    <source>
        <dbReference type="Proteomes" id="UP001443914"/>
    </source>
</evidence>
<dbReference type="Proteomes" id="UP001443914">
    <property type="component" value="Unassembled WGS sequence"/>
</dbReference>
<comment type="caution">
    <text evidence="3">The sequence shown here is derived from an EMBL/GenBank/DDBJ whole genome shotgun (WGS) entry which is preliminary data.</text>
</comment>
<keyword evidence="4" id="KW-1185">Reference proteome</keyword>
<feature type="signal peptide" evidence="2">
    <location>
        <begin position="1"/>
        <end position="17"/>
    </location>
</feature>
<evidence type="ECO:0000256" key="2">
    <source>
        <dbReference type="SAM" id="SignalP"/>
    </source>
</evidence>
<accession>A0AAW1GPD8</accession>
<evidence type="ECO:0000313" key="3">
    <source>
        <dbReference type="EMBL" id="KAK9665606.1"/>
    </source>
</evidence>
<sequence length="118" mass="13172">MSLVGLVTAMSLPMCMCMYTEIQNLYDSSTQGFIDEQRLTFDNLQAITLNALQSANFGHLIPPRPAIPVEDPSPPPRYSSRIRRNIQQLTPIQEADPDTSSSSSTQPRATRRGRYSRG</sequence>
<protein>
    <submittedName>
        <fullName evidence="3">Uncharacterized protein</fullName>
    </submittedName>
</protein>
<proteinExistence type="predicted"/>
<feature type="compositionally biased region" description="Pro residues" evidence="1">
    <location>
        <begin position="63"/>
        <end position="77"/>
    </location>
</feature>
<reference evidence="3" key="1">
    <citation type="submission" date="2024-03" db="EMBL/GenBank/DDBJ databases">
        <title>WGS assembly of Saponaria officinalis var. Norfolk2.</title>
        <authorList>
            <person name="Jenkins J."/>
            <person name="Shu S."/>
            <person name="Grimwood J."/>
            <person name="Barry K."/>
            <person name="Goodstein D."/>
            <person name="Schmutz J."/>
            <person name="Leebens-Mack J."/>
            <person name="Osbourn A."/>
        </authorList>
    </citation>
    <scope>NUCLEOTIDE SEQUENCE [LARGE SCALE GENOMIC DNA]</scope>
    <source>
        <strain evidence="3">JIC</strain>
    </source>
</reference>
<organism evidence="3 4">
    <name type="scientific">Saponaria officinalis</name>
    <name type="common">Common soapwort</name>
    <name type="synonym">Lychnis saponaria</name>
    <dbReference type="NCBI Taxonomy" id="3572"/>
    <lineage>
        <taxon>Eukaryota</taxon>
        <taxon>Viridiplantae</taxon>
        <taxon>Streptophyta</taxon>
        <taxon>Embryophyta</taxon>
        <taxon>Tracheophyta</taxon>
        <taxon>Spermatophyta</taxon>
        <taxon>Magnoliopsida</taxon>
        <taxon>eudicotyledons</taxon>
        <taxon>Gunneridae</taxon>
        <taxon>Pentapetalae</taxon>
        <taxon>Caryophyllales</taxon>
        <taxon>Caryophyllaceae</taxon>
        <taxon>Caryophylleae</taxon>
        <taxon>Saponaria</taxon>
    </lineage>
</organism>
<feature type="region of interest" description="Disordered" evidence="1">
    <location>
        <begin position="63"/>
        <end position="118"/>
    </location>
</feature>
<evidence type="ECO:0000256" key="1">
    <source>
        <dbReference type="SAM" id="MobiDB-lite"/>
    </source>
</evidence>
<dbReference type="AlphaFoldDB" id="A0AAW1GPD8"/>
<feature type="chain" id="PRO_5043889571" evidence="2">
    <location>
        <begin position="18"/>
        <end position="118"/>
    </location>
</feature>
<dbReference type="EMBL" id="JBDFQZ010000014">
    <property type="protein sequence ID" value="KAK9665606.1"/>
    <property type="molecule type" value="Genomic_DNA"/>
</dbReference>
<keyword evidence="2" id="KW-0732">Signal</keyword>
<feature type="compositionally biased region" description="Basic residues" evidence="1">
    <location>
        <begin position="109"/>
        <end position="118"/>
    </location>
</feature>
<name>A0AAW1GPD8_SAPOF</name>